<feature type="region of interest" description="Disordered" evidence="1">
    <location>
        <begin position="303"/>
        <end position="384"/>
    </location>
</feature>
<gene>
    <name evidence="2" type="ORF">A1O7_04896</name>
</gene>
<sequence>MAGRYVPPALRAKAQSREDVDTSSADNSNRSTTTMSSSPGLRGGKSIYSSSDTTSPCLRGGDHSTRSLPRNSDWTSKDELYSPREIQHYFWPEEDQGNGVGNRQSKTLHDSAATPGALAYVLLFTDANPRWEIDGIIYTKSSLELLPQQPANRTEDPAASSSGPEVDLGDSTAPVPAQMPNVSPSEAETPESVKDNHTSTATGASDFASKAGVNEKHPIAVFSQVRRAPYDVRTFRFAGYFSIAKLQMLRPHSPELLRMLEQKWTLTNPRTGQVRHRQRDAKGWEESLKLPWAVIKFQKDDNANATRGKPQIGRLEDVEGDNVGGGKERKGVNEMLRELRMKDSGATDEIQQANVEMDKDPADEVATSQQKQKLNLDSQSQTET</sequence>
<dbReference type="GeneID" id="19179481"/>
<evidence type="ECO:0000256" key="1">
    <source>
        <dbReference type="SAM" id="MobiDB-lite"/>
    </source>
</evidence>
<keyword evidence="3" id="KW-1185">Reference proteome</keyword>
<organism evidence="2 3">
    <name type="scientific">Cladophialophora yegresii CBS 114405</name>
    <dbReference type="NCBI Taxonomy" id="1182544"/>
    <lineage>
        <taxon>Eukaryota</taxon>
        <taxon>Fungi</taxon>
        <taxon>Dikarya</taxon>
        <taxon>Ascomycota</taxon>
        <taxon>Pezizomycotina</taxon>
        <taxon>Eurotiomycetes</taxon>
        <taxon>Chaetothyriomycetidae</taxon>
        <taxon>Chaetothyriales</taxon>
        <taxon>Herpotrichiellaceae</taxon>
        <taxon>Cladophialophora</taxon>
    </lineage>
</organism>
<dbReference type="HOGENOM" id="CLU_063489_0_0_1"/>
<accession>W9VYH5</accession>
<proteinExistence type="predicted"/>
<dbReference type="Proteomes" id="UP000019473">
    <property type="component" value="Unassembled WGS sequence"/>
</dbReference>
<dbReference type="AlphaFoldDB" id="W9VYH5"/>
<feature type="region of interest" description="Disordered" evidence="1">
    <location>
        <begin position="150"/>
        <end position="209"/>
    </location>
</feature>
<feature type="compositionally biased region" description="Basic and acidic residues" evidence="1">
    <location>
        <begin position="326"/>
        <end position="345"/>
    </location>
</feature>
<comment type="caution">
    <text evidence="2">The sequence shown here is derived from an EMBL/GenBank/DDBJ whole genome shotgun (WGS) entry which is preliminary data.</text>
</comment>
<dbReference type="RefSeq" id="XP_007757096.1">
    <property type="nucleotide sequence ID" value="XM_007758906.1"/>
</dbReference>
<dbReference type="VEuPathDB" id="FungiDB:A1O7_04896"/>
<protein>
    <submittedName>
        <fullName evidence="2">Uncharacterized protein</fullName>
    </submittedName>
</protein>
<feature type="compositionally biased region" description="Polar residues" evidence="1">
    <location>
        <begin position="366"/>
        <end position="384"/>
    </location>
</feature>
<reference evidence="2 3" key="1">
    <citation type="submission" date="2013-03" db="EMBL/GenBank/DDBJ databases">
        <title>The Genome Sequence of Cladophialophora yegresii CBS 114405.</title>
        <authorList>
            <consortium name="The Broad Institute Genomics Platform"/>
            <person name="Cuomo C."/>
            <person name="de Hoog S."/>
            <person name="Gorbushina A."/>
            <person name="Walker B."/>
            <person name="Young S.K."/>
            <person name="Zeng Q."/>
            <person name="Gargeya S."/>
            <person name="Fitzgerald M."/>
            <person name="Haas B."/>
            <person name="Abouelleil A."/>
            <person name="Allen A.W."/>
            <person name="Alvarado L."/>
            <person name="Arachchi H.M."/>
            <person name="Berlin A.M."/>
            <person name="Chapman S.B."/>
            <person name="Gainer-Dewar J."/>
            <person name="Goldberg J."/>
            <person name="Griggs A."/>
            <person name="Gujja S."/>
            <person name="Hansen M."/>
            <person name="Howarth C."/>
            <person name="Imamovic A."/>
            <person name="Ireland A."/>
            <person name="Larimer J."/>
            <person name="McCowan C."/>
            <person name="Murphy C."/>
            <person name="Pearson M."/>
            <person name="Poon T.W."/>
            <person name="Priest M."/>
            <person name="Roberts A."/>
            <person name="Saif S."/>
            <person name="Shea T."/>
            <person name="Sisk P."/>
            <person name="Sykes S."/>
            <person name="Wortman J."/>
            <person name="Nusbaum C."/>
            <person name="Birren B."/>
        </authorList>
    </citation>
    <scope>NUCLEOTIDE SEQUENCE [LARGE SCALE GENOMIC DNA]</scope>
    <source>
        <strain evidence="2 3">CBS 114405</strain>
    </source>
</reference>
<feature type="region of interest" description="Disordered" evidence="1">
    <location>
        <begin position="1"/>
        <end position="79"/>
    </location>
</feature>
<evidence type="ECO:0000313" key="2">
    <source>
        <dbReference type="EMBL" id="EXJ60743.1"/>
    </source>
</evidence>
<dbReference type="EMBL" id="AMGW01000003">
    <property type="protein sequence ID" value="EXJ60743.1"/>
    <property type="molecule type" value="Genomic_DNA"/>
</dbReference>
<evidence type="ECO:0000313" key="3">
    <source>
        <dbReference type="Proteomes" id="UP000019473"/>
    </source>
</evidence>
<feature type="compositionally biased region" description="Polar residues" evidence="1">
    <location>
        <begin position="47"/>
        <end position="56"/>
    </location>
</feature>
<dbReference type="eggNOG" id="ENOG502SYDD">
    <property type="taxonomic scope" value="Eukaryota"/>
</dbReference>
<name>W9VYH5_9EURO</name>
<dbReference type="OrthoDB" id="2563155at2759"/>